<dbReference type="Gene3D" id="2.60.40.150">
    <property type="entry name" value="C2 domain"/>
    <property type="match status" value="1"/>
</dbReference>
<dbReference type="GO" id="GO:0007264">
    <property type="term" value="P:small GTPase-mediated signal transduction"/>
    <property type="evidence" value="ECO:0007669"/>
    <property type="project" value="InterPro"/>
</dbReference>
<feature type="compositionally biased region" description="Polar residues" evidence="5">
    <location>
        <begin position="1733"/>
        <end position="1747"/>
    </location>
</feature>
<dbReference type="PANTHER" id="PTHR45653:SF10">
    <property type="entry name" value="MYOBLAST CITY, ISOFORM B"/>
    <property type="match status" value="1"/>
</dbReference>
<feature type="region of interest" description="Disordered" evidence="5">
    <location>
        <begin position="1635"/>
        <end position="1789"/>
    </location>
</feature>
<dbReference type="CDD" id="cd11684">
    <property type="entry name" value="DHR2_DOCK"/>
    <property type="match status" value="1"/>
</dbReference>
<gene>
    <name evidence="8" type="ORF">EIP91_003010</name>
</gene>
<accession>A0A4R0RMW1</accession>
<dbReference type="InterPro" id="IPR035892">
    <property type="entry name" value="C2_domain_sf"/>
</dbReference>
<dbReference type="InterPro" id="IPR046769">
    <property type="entry name" value="DOCKER_Lobe_A"/>
</dbReference>
<dbReference type="Pfam" id="PF06920">
    <property type="entry name" value="DHR-2_Lobe_A"/>
    <property type="match status" value="1"/>
</dbReference>
<proteinExistence type="inferred from homology"/>
<keyword evidence="2" id="KW-0963">Cytoplasm</keyword>
<evidence type="ECO:0000256" key="1">
    <source>
        <dbReference type="ARBA" id="ARBA00004496"/>
    </source>
</evidence>
<comment type="similarity">
    <text evidence="4">Belongs to the DOCK family.</text>
</comment>
<dbReference type="InterPro" id="IPR046773">
    <property type="entry name" value="DOCKER_Lobe_C"/>
</dbReference>
<sequence>MQAALAYMDPNPDQPPATGSFVDLGASANSLTRSLSSVLNDTPRPRGASRVLGSLSSPQTPGSHPSRAKFYHIFLDLRAFVASPCAPGETAELFFSLYNANGGRFVSEDFCAVLNHNGVLARDPSAKIRTLFTDIIQSDAQDPIYLICKIVRNGAMKMANTMGSIMESSRISQALPRDGMQSATSIAFSESITSETPLSGRSESSNFRRPFGCAILELTQLRKMVTEQAEVSSTKEYTMPIYVPHHEATFSMLHQDILNNNTKEFEKSPRAEMMAVSIKIFYGDADTIIRENTSLLQDTPLSLRLGFPDVVFPGDVRNELYIKLWSGDFSSTTTSNARRSVVVNVAKVARGSVSASNNNVQVSIEVRDRLGLVLERAITQCSGEPEMSQFHSMVFMRTSQPTFGELVKVKLPFHGAQQLHLLFTFRYRSMRERSVSRGGGSVDNLEKPFAFAYLPLFPDGRAFLEDGSHTLALYKADRLSQLTPELYLQAPAWIPNNARPDQLSIPVEMQKAAPLLRDSLIIRSSLCSTKFTQNSVLLSLLNWEKLADREVLSTILTMFTFVGEVEIVRFLQDIFDSLFSILISTVNSAGHMDLLVFNALVTVLGIVQDRRFSNFQPVLDVYIESHFNCPPAASRIIRAMNALLQDPTNSETAQSLRSALKVWHYIFKLVTRARELQKHLEIEAGGADSETEEAFKRELKDHLSDPKPIHFTSILPELNKVFSIPDLVTIATTFITKSFLFDNTHARSLLVESVISWIKPHFGRFDEYTQTSSTDSESTKDAARLSWLEGSRLSIAVIAVMLDKLQQMLVDPAVLGDRTLLRQEQYNIEYLLSLLPKVLETYQEFQSPASLRAIERTKSASPAANLPPVTFPESYPFSLVSDLPKPTSSSTTRTGIQVYNTGLGESATVFLVLALSSPRKVFLSFLELSLDIEGRDRFAALLTQIFRVGGSILSNDAFPANWLNSNILVHKVLIKIMDPIASLLEREFVPNEQTQSDSAQPFDNQVWREAFSLLLRLLSSEHLTIEEFSAQKRRAVWRLVGDIRGEGAAILLRLWNALGWPVDETPDAAAIARYGNYHHALNSLVGHVINLCLSHHDQLRYNAVHILYCMIVSEFHVSGHFDNIENELVSKLDTLFMSDSKGDEVTRISRAFFIGNLRQLFEASEVDAELRSRVTNFLDAVDIFLELLLNVRALPEGEEFADDRVIATLRLMNFIRRIGRDEIYIKYVHQLVNMHLQSQNYVEAALTLKLHADLHEWDLNSFAPPMEDLGLPQQSQFHRKETLCLLILDYLGKGKAWENAIDICKELAYQHSEVTFNYARLAEILRHQAALLEHIVTDQRYYSDYFKVAFYGNFPNATRNKQFIYRGYEWEKFGAFCERMLNKHPGAQLLKAIGDPPVDIRFGSDQYIQCTAVSPEPNRELPVFTNPDAPPQIRSYYEHSAINVFSYSRPTTKIGPDGSEENWLEKTYLTTEEAFPTVLRRSEVLEVAIVEVSPIDTALQEVESRTRELAGLNVRYSSLAKTSQNVATTPLSMTLNAAVDAPANTGIALFKQTFLTSDYIVRFPDRAEQVEKLRNAVDDQVRMIDSCLRLHGQLCPPQMIAFHNTLESFFRKNFQDEIQRLSVEVPSSEVVEIRQQQSASVSSPYQRSVNDAQSSASMKESGSGTRSQFTGAPLDLARTPLDPPPLTGRPNGLSGGDHPPSAKQSTPLQRHLAHLARHGFNGVASGPRDHTSSDSISEGSPHDSYTNGAGMPMNLQSSASVAGSTMGSIGSLRGRFSKFGSLNFGRRDG</sequence>
<dbReference type="Pfam" id="PF16172">
    <property type="entry name" value="DOCK_N"/>
    <property type="match status" value="1"/>
</dbReference>
<dbReference type="PROSITE" id="PS51650">
    <property type="entry name" value="C2_DOCK"/>
    <property type="match status" value="1"/>
</dbReference>
<evidence type="ECO:0000259" key="7">
    <source>
        <dbReference type="PROSITE" id="PS51651"/>
    </source>
</evidence>
<dbReference type="Pfam" id="PF20421">
    <property type="entry name" value="DHR-2_Lobe_C"/>
    <property type="match status" value="1"/>
</dbReference>
<evidence type="ECO:0000259" key="6">
    <source>
        <dbReference type="PROSITE" id="PS51650"/>
    </source>
</evidence>
<feature type="domain" description="DOCKER" evidence="7">
    <location>
        <begin position="1215"/>
        <end position="1626"/>
    </location>
</feature>
<feature type="compositionally biased region" description="Polar residues" evidence="5">
    <location>
        <begin position="54"/>
        <end position="63"/>
    </location>
</feature>
<dbReference type="CDD" id="cd08679">
    <property type="entry name" value="C2_DOCK180_related"/>
    <property type="match status" value="1"/>
</dbReference>
<evidence type="ECO:0000313" key="8">
    <source>
        <dbReference type="EMBL" id="TCD65188.1"/>
    </source>
</evidence>
<feature type="domain" description="C2 DOCK-type" evidence="6">
    <location>
        <begin position="317"/>
        <end position="527"/>
    </location>
</feature>
<dbReference type="Proteomes" id="UP000292702">
    <property type="component" value="Unassembled WGS sequence"/>
</dbReference>
<dbReference type="InterPro" id="IPR043161">
    <property type="entry name" value="DOCK_C_lobe_A"/>
</dbReference>
<dbReference type="InterPro" id="IPR027357">
    <property type="entry name" value="DOCKER_dom"/>
</dbReference>
<evidence type="ECO:0000313" key="9">
    <source>
        <dbReference type="Proteomes" id="UP000292702"/>
    </source>
</evidence>
<dbReference type="InterPro" id="IPR043162">
    <property type="entry name" value="DOCK_C_lobe_C"/>
</dbReference>
<evidence type="ECO:0000256" key="4">
    <source>
        <dbReference type="PROSITE-ProRule" id="PRU00983"/>
    </source>
</evidence>
<comment type="subcellular location">
    <subcellularLocation>
        <location evidence="1">Cytoplasm</location>
    </subcellularLocation>
</comment>
<dbReference type="InterPro" id="IPR056372">
    <property type="entry name" value="TPR_DOCK"/>
</dbReference>
<keyword evidence="9" id="KW-1185">Reference proteome</keyword>
<dbReference type="STRING" id="92696.A0A4R0RMW1"/>
<dbReference type="Pfam" id="PF20422">
    <property type="entry name" value="DHR-2_Lobe_B"/>
    <property type="match status" value="1"/>
</dbReference>
<dbReference type="Gene3D" id="1.25.40.410">
    <property type="match status" value="1"/>
</dbReference>
<dbReference type="GO" id="GO:0031267">
    <property type="term" value="F:small GTPase binding"/>
    <property type="evidence" value="ECO:0007669"/>
    <property type="project" value="TreeGrafter"/>
</dbReference>
<dbReference type="Pfam" id="PF23554">
    <property type="entry name" value="TPR_DOCK"/>
    <property type="match status" value="2"/>
</dbReference>
<feature type="region of interest" description="Disordered" evidence="5">
    <location>
        <begin position="37"/>
        <end position="65"/>
    </location>
</feature>
<evidence type="ECO:0000256" key="2">
    <source>
        <dbReference type="ARBA" id="ARBA00022490"/>
    </source>
</evidence>
<feature type="compositionally biased region" description="Polar residues" evidence="5">
    <location>
        <begin position="1754"/>
        <end position="1768"/>
    </location>
</feature>
<reference evidence="8 9" key="1">
    <citation type="submission" date="2018-11" db="EMBL/GenBank/DDBJ databases">
        <title>Genome assembly of Steccherinum ochraceum LE-BIN_3174, the white-rot fungus of the Steccherinaceae family (The Residual Polyporoid clade, Polyporales, Basidiomycota).</title>
        <authorList>
            <person name="Fedorova T.V."/>
            <person name="Glazunova O.A."/>
            <person name="Landesman E.O."/>
            <person name="Moiseenko K.V."/>
            <person name="Psurtseva N.V."/>
            <person name="Savinova O.S."/>
            <person name="Shakhova N.V."/>
            <person name="Tyazhelova T.V."/>
            <person name="Vasina D.V."/>
        </authorList>
    </citation>
    <scope>NUCLEOTIDE SEQUENCE [LARGE SCALE GENOMIC DNA]</scope>
    <source>
        <strain evidence="8 9">LE-BIN_3174</strain>
    </source>
</reference>
<evidence type="ECO:0000256" key="5">
    <source>
        <dbReference type="SAM" id="MobiDB-lite"/>
    </source>
</evidence>
<comment type="caution">
    <text evidence="8">The sequence shown here is derived from an EMBL/GenBank/DDBJ whole genome shotgun (WGS) entry which is preliminary data.</text>
</comment>
<dbReference type="GO" id="GO:0005886">
    <property type="term" value="C:plasma membrane"/>
    <property type="evidence" value="ECO:0007669"/>
    <property type="project" value="TreeGrafter"/>
</dbReference>
<dbReference type="Gene3D" id="1.20.58.740">
    <property type="match status" value="1"/>
</dbReference>
<dbReference type="PANTHER" id="PTHR45653">
    <property type="entry name" value="DEDICATOR OF CYTOKINESIS"/>
    <property type="match status" value="1"/>
</dbReference>
<dbReference type="Pfam" id="PF14429">
    <property type="entry name" value="DOCK-C2"/>
    <property type="match status" value="1"/>
</dbReference>
<keyword evidence="3" id="KW-0344">Guanine-nucleotide releasing factor</keyword>
<feature type="region of interest" description="Disordered" evidence="5">
    <location>
        <begin position="1"/>
        <end position="23"/>
    </location>
</feature>
<feature type="compositionally biased region" description="Polar residues" evidence="5">
    <location>
        <begin position="1635"/>
        <end position="1670"/>
    </location>
</feature>
<dbReference type="GO" id="GO:0005737">
    <property type="term" value="C:cytoplasm"/>
    <property type="evidence" value="ECO:0007669"/>
    <property type="project" value="UniProtKB-SubCell"/>
</dbReference>
<dbReference type="InterPro" id="IPR032376">
    <property type="entry name" value="DOCK_N"/>
</dbReference>
<dbReference type="InterPro" id="IPR026791">
    <property type="entry name" value="DOCK"/>
</dbReference>
<evidence type="ECO:0008006" key="10">
    <source>
        <dbReference type="Google" id="ProtNLM"/>
    </source>
</evidence>
<dbReference type="PROSITE" id="PS51651">
    <property type="entry name" value="DOCKER"/>
    <property type="match status" value="1"/>
</dbReference>
<dbReference type="InterPro" id="IPR027007">
    <property type="entry name" value="C2_DOCK-type_domain"/>
</dbReference>
<organism evidence="8 9">
    <name type="scientific">Steccherinum ochraceum</name>
    <dbReference type="NCBI Taxonomy" id="92696"/>
    <lineage>
        <taxon>Eukaryota</taxon>
        <taxon>Fungi</taxon>
        <taxon>Dikarya</taxon>
        <taxon>Basidiomycota</taxon>
        <taxon>Agaricomycotina</taxon>
        <taxon>Agaricomycetes</taxon>
        <taxon>Polyporales</taxon>
        <taxon>Steccherinaceae</taxon>
        <taxon>Steccherinum</taxon>
    </lineage>
</organism>
<dbReference type="EMBL" id="RWJN01000194">
    <property type="protein sequence ID" value="TCD65188.1"/>
    <property type="molecule type" value="Genomic_DNA"/>
</dbReference>
<dbReference type="InterPro" id="IPR046770">
    <property type="entry name" value="DOCKER_Lobe_B"/>
</dbReference>
<protein>
    <recommendedName>
        <fullName evidence="10">DOCKER domain-containing protein</fullName>
    </recommendedName>
</protein>
<evidence type="ECO:0000256" key="3">
    <source>
        <dbReference type="ARBA" id="ARBA00022658"/>
    </source>
</evidence>
<dbReference type="GO" id="GO:0005085">
    <property type="term" value="F:guanyl-nucleotide exchange factor activity"/>
    <property type="evidence" value="ECO:0007669"/>
    <property type="project" value="UniProtKB-KW"/>
</dbReference>
<dbReference type="OrthoDB" id="18896at2759"/>
<name>A0A4R0RMW1_9APHY</name>